<dbReference type="OrthoDB" id="446809at2759"/>
<keyword evidence="6" id="KW-1185">Reference proteome</keyword>
<dbReference type="PANTHER" id="PTHR43818">
    <property type="entry name" value="BCDNA.GH03377"/>
    <property type="match status" value="1"/>
</dbReference>
<dbReference type="AlphaFoldDB" id="A0A9J6BPJ8"/>
<dbReference type="Gene3D" id="3.30.360.10">
    <property type="entry name" value="Dihydrodipicolinate Reductase, domain 2"/>
    <property type="match status" value="1"/>
</dbReference>
<accession>A0A9J6BPJ8</accession>
<dbReference type="SUPFAM" id="SSF55347">
    <property type="entry name" value="Glyceraldehyde-3-phosphate dehydrogenase-like, C-terminal domain"/>
    <property type="match status" value="1"/>
</dbReference>
<dbReference type="GO" id="GO:0016491">
    <property type="term" value="F:oxidoreductase activity"/>
    <property type="evidence" value="ECO:0007669"/>
    <property type="project" value="UniProtKB-KW"/>
</dbReference>
<reference evidence="5" key="1">
    <citation type="submission" date="2021-03" db="EMBL/GenBank/DDBJ databases">
        <title>Chromosome level genome of the anhydrobiotic midge Polypedilum vanderplanki.</title>
        <authorList>
            <person name="Yoshida Y."/>
            <person name="Kikawada T."/>
            <person name="Gusev O."/>
        </authorList>
    </citation>
    <scope>NUCLEOTIDE SEQUENCE</scope>
    <source>
        <strain evidence="5">NIAS01</strain>
        <tissue evidence="5">Whole body or cell culture</tissue>
    </source>
</reference>
<evidence type="ECO:0000259" key="4">
    <source>
        <dbReference type="Pfam" id="PF22725"/>
    </source>
</evidence>
<dbReference type="InterPro" id="IPR036291">
    <property type="entry name" value="NAD(P)-bd_dom_sf"/>
</dbReference>
<sequence length="365" mass="41401">MSNSSNNSIGIGIFGCNEITRVLAPMLCEKGFMLKAIWDKNKEEAQKFANELKIPYFTDKIDDVLLKKDVIFSFVLCQPYFHSHVVVKSLGIGKHVFIVSPVGLKIDDAMKMVNAANYYPSLITLVNNPLRFLPTFTNMKKLIEEKRIGKLLLIDISVKISSLINEKYSWLSDNYMGGGILNLIGSHIIDLIYYLTNKKAFRVHAIIKTFREQSKEPMRKITSPDFCCFQMELEGGLLITANLQSDQSNIFEHNISVLGESGNLIANSGDLICLHRTEFGDYKEEKLYIDIKDTQSPEIKQIPRMYIKGMNNMIRCLSSAFTPSDSSWNKNSVATAATFENAFYVQKIIEALKKSSVSRSWEKIE</sequence>
<dbReference type="InterPro" id="IPR055170">
    <property type="entry name" value="GFO_IDH_MocA-like_dom"/>
</dbReference>
<dbReference type="InterPro" id="IPR050463">
    <property type="entry name" value="Gfo/Idh/MocA_oxidrdct_glycsds"/>
</dbReference>
<dbReference type="Gene3D" id="3.40.50.720">
    <property type="entry name" value="NAD(P)-binding Rossmann-like Domain"/>
    <property type="match status" value="1"/>
</dbReference>
<proteinExistence type="inferred from homology"/>
<evidence type="ECO:0000256" key="1">
    <source>
        <dbReference type="ARBA" id="ARBA00010928"/>
    </source>
</evidence>
<evidence type="ECO:0000256" key="2">
    <source>
        <dbReference type="ARBA" id="ARBA00023002"/>
    </source>
</evidence>
<feature type="domain" description="Gfo/Idh/MocA-like oxidoreductase N-terminal" evidence="3">
    <location>
        <begin position="10"/>
        <end position="117"/>
    </location>
</feature>
<dbReference type="PANTHER" id="PTHR43818:SF11">
    <property type="entry name" value="BCDNA.GH03377"/>
    <property type="match status" value="1"/>
</dbReference>
<dbReference type="SUPFAM" id="SSF51735">
    <property type="entry name" value="NAD(P)-binding Rossmann-fold domains"/>
    <property type="match status" value="1"/>
</dbReference>
<evidence type="ECO:0000313" key="6">
    <source>
        <dbReference type="Proteomes" id="UP001107558"/>
    </source>
</evidence>
<dbReference type="EMBL" id="JADBJN010000003">
    <property type="protein sequence ID" value="KAG5671690.1"/>
    <property type="molecule type" value="Genomic_DNA"/>
</dbReference>
<dbReference type="Pfam" id="PF01408">
    <property type="entry name" value="GFO_IDH_MocA"/>
    <property type="match status" value="1"/>
</dbReference>
<gene>
    <name evidence="5" type="ORF">PVAND_001875</name>
</gene>
<dbReference type="GO" id="GO:0000166">
    <property type="term" value="F:nucleotide binding"/>
    <property type="evidence" value="ECO:0007669"/>
    <property type="project" value="InterPro"/>
</dbReference>
<evidence type="ECO:0000313" key="5">
    <source>
        <dbReference type="EMBL" id="KAG5671690.1"/>
    </source>
</evidence>
<comment type="similarity">
    <text evidence="1">Belongs to the Gfo/Idh/MocA family.</text>
</comment>
<organism evidence="5 6">
    <name type="scientific">Polypedilum vanderplanki</name>
    <name type="common">Sleeping chironomid midge</name>
    <dbReference type="NCBI Taxonomy" id="319348"/>
    <lineage>
        <taxon>Eukaryota</taxon>
        <taxon>Metazoa</taxon>
        <taxon>Ecdysozoa</taxon>
        <taxon>Arthropoda</taxon>
        <taxon>Hexapoda</taxon>
        <taxon>Insecta</taxon>
        <taxon>Pterygota</taxon>
        <taxon>Neoptera</taxon>
        <taxon>Endopterygota</taxon>
        <taxon>Diptera</taxon>
        <taxon>Nematocera</taxon>
        <taxon>Chironomoidea</taxon>
        <taxon>Chironomidae</taxon>
        <taxon>Chironominae</taxon>
        <taxon>Polypedilum</taxon>
        <taxon>Polypedilum</taxon>
    </lineage>
</organism>
<protein>
    <submittedName>
        <fullName evidence="5">Uncharacterized protein</fullName>
    </submittedName>
</protein>
<feature type="domain" description="GFO/IDH/MocA-like oxidoreductase" evidence="4">
    <location>
        <begin position="137"/>
        <end position="264"/>
    </location>
</feature>
<evidence type="ECO:0000259" key="3">
    <source>
        <dbReference type="Pfam" id="PF01408"/>
    </source>
</evidence>
<comment type="caution">
    <text evidence="5">The sequence shown here is derived from an EMBL/GenBank/DDBJ whole genome shotgun (WGS) entry which is preliminary data.</text>
</comment>
<dbReference type="Pfam" id="PF22725">
    <property type="entry name" value="GFO_IDH_MocA_C3"/>
    <property type="match status" value="1"/>
</dbReference>
<name>A0A9J6BPJ8_POLVA</name>
<dbReference type="Proteomes" id="UP001107558">
    <property type="component" value="Chromosome 3"/>
</dbReference>
<dbReference type="InterPro" id="IPR000683">
    <property type="entry name" value="Gfo/Idh/MocA-like_OxRdtase_N"/>
</dbReference>
<keyword evidence="2" id="KW-0560">Oxidoreductase</keyword>